<evidence type="ECO:0000256" key="1">
    <source>
        <dbReference type="ARBA" id="ARBA00006180"/>
    </source>
</evidence>
<feature type="compositionally biased region" description="Acidic residues" evidence="3">
    <location>
        <begin position="1185"/>
        <end position="1204"/>
    </location>
</feature>
<keyword evidence="2" id="KW-0131">Cell cycle</keyword>
<dbReference type="PANTHER" id="PTHR12634">
    <property type="entry name" value="SIT4 YEAST -ASSOCIATING PROTEIN-RELATED"/>
    <property type="match status" value="1"/>
</dbReference>
<dbReference type="EMBL" id="JAQGDS010000006">
    <property type="protein sequence ID" value="KAJ6259784.1"/>
    <property type="molecule type" value="Genomic_DNA"/>
</dbReference>
<dbReference type="PANTHER" id="PTHR12634:SF8">
    <property type="entry name" value="FIERY MOUNTAIN, ISOFORM D"/>
    <property type="match status" value="1"/>
</dbReference>
<name>A0AAD6IW60_DREDA</name>
<feature type="region of interest" description="Disordered" evidence="3">
    <location>
        <begin position="1119"/>
        <end position="1206"/>
    </location>
</feature>
<feature type="region of interest" description="Disordered" evidence="3">
    <location>
        <begin position="603"/>
        <end position="679"/>
    </location>
</feature>
<reference evidence="4" key="1">
    <citation type="submission" date="2023-01" db="EMBL/GenBank/DDBJ databases">
        <title>The chitinases involved in constricting ring structure development in the nematode-trapping fungus Drechslerella dactyloides.</title>
        <authorList>
            <person name="Wang R."/>
            <person name="Zhang L."/>
            <person name="Tang P."/>
            <person name="Li S."/>
            <person name="Liang L."/>
        </authorList>
    </citation>
    <scope>NUCLEOTIDE SEQUENCE</scope>
    <source>
        <strain evidence="4">YMF1.00031</strain>
    </source>
</reference>
<feature type="compositionally biased region" description="Basic and acidic residues" evidence="3">
    <location>
        <begin position="91"/>
        <end position="107"/>
    </location>
</feature>
<gene>
    <name evidence="4" type="ORF">Dda_5425</name>
</gene>
<dbReference type="AlphaFoldDB" id="A0AAD6IW60"/>
<feature type="compositionally biased region" description="Polar residues" evidence="3">
    <location>
        <begin position="1129"/>
        <end position="1141"/>
    </location>
</feature>
<dbReference type="Proteomes" id="UP001221413">
    <property type="component" value="Unassembled WGS sequence"/>
</dbReference>
<evidence type="ECO:0000313" key="4">
    <source>
        <dbReference type="EMBL" id="KAJ6259784.1"/>
    </source>
</evidence>
<feature type="compositionally biased region" description="Low complexity" evidence="3">
    <location>
        <begin position="108"/>
        <end position="117"/>
    </location>
</feature>
<comment type="similarity">
    <text evidence="1">Belongs to the SAPS family.</text>
</comment>
<dbReference type="GO" id="GO:0019888">
    <property type="term" value="F:protein phosphatase regulator activity"/>
    <property type="evidence" value="ECO:0007669"/>
    <property type="project" value="TreeGrafter"/>
</dbReference>
<feature type="compositionally biased region" description="Basic and acidic residues" evidence="3">
    <location>
        <begin position="1037"/>
        <end position="1054"/>
    </location>
</feature>
<dbReference type="Pfam" id="PF04499">
    <property type="entry name" value="SAPS"/>
    <property type="match status" value="1"/>
</dbReference>
<comment type="caution">
    <text evidence="4">The sequence shown here is derived from an EMBL/GenBank/DDBJ whole genome shotgun (WGS) entry which is preliminary data.</text>
</comment>
<feature type="region of interest" description="Disordered" evidence="3">
    <location>
        <begin position="902"/>
        <end position="969"/>
    </location>
</feature>
<evidence type="ECO:0000313" key="5">
    <source>
        <dbReference type="Proteomes" id="UP001221413"/>
    </source>
</evidence>
<feature type="compositionally biased region" description="Acidic residues" evidence="3">
    <location>
        <begin position="1145"/>
        <end position="1165"/>
    </location>
</feature>
<sequence>MFWRFGGYANISAIDTILDKPDVTLEALLDEPDLIQELKQHNTKLIEFIREDAIIRKLLEYVITPKPVTPTVAGVPGDPKALPLTPEGADEEAKGDEAADEEAKGDEAAGSADAGGEPVDEKVDEKEEDAPASTAAAAEDEANSPKEEKPAETPPALTDAEREKAEKTRLKYSYVSCEVLSSETWSICEALMDNLENLRMFWKFLERPAPLDPLQAGYFTKVNETLFDKKTGEMMDFFKSIENIVPMMLKHIDTPLIMDLILKIISMEKSDGGNGIVDWLCAKDLIPRLLSFLAPEHSSTTQTSTGDFLKAIITISANASQNEQSCIGPNNLTRQLVSESSVESLIDAMLKGGNPLTVGVGIIIEVIRKNNSDYDPELAGGIDSIPSGRDPIYLGNLLRLFAKHVPDFTSLILNSEPTVLNEDGTRTVKRRELKAAFGGTIEPLGFDRFKTCELMAELLHCSNMGLLNERGSDEYVKQRDAQRERLRRQREHDLATLVAGRQDLASPMFNRPNYLSDRKDEEEFETVAVGTVLEEVNDGEFADEHEKVKPSTVEDAAGPIPEDKPDDQDTDTVVTELEVPTSQPIAALSPVSATAQEVGEIKIEDDDTVMQSPPPPDSLDKDAAGEKVDIEKPDEHMSSPPTITATLADPTSSSDPDNDKDDDKLTSEKPLPPLPEGIDASADKLIRDLRLDLELLQADGIELDIDGRPLVGDYLKMMFVQHQVVPTILDFFFRFPWNNFLHNVVYDVVQQVFNGPMDRGFNKHLAIDLFLRGRITNRIVEGQKQSDKAQEESNMRLGYMGHLTLIAEEVVKFSERQPPTCLSQAVQDKMLDPDWVFYQEHTLTETRERDNAILGGVRPDIMAGRPGMGGGSIGISQTFGGGLGQISSAADTGLDTIELQNSGIGEGADSQPTETFDGDDGDVGADIGSRAGLPHHDTGDKQTSGFGSSSDEDEDEEMHLGDSDDDDQMRLELTGDRNQVRYLQLLLSEDVEDDIEDEEDEHGAGIGEGFEQGQSSAEPTTPEAEQQDKGDDEDHEMETKDKPTDGSSDDEKVPEAAGVGAETIRPLRIALKWRKISENAEETIIGSNHDIEGEGMMVEHDEASEEDEFTRRVLGDDQMSFGIEEHGESSTSPVVLSNSRRSLLEDDEDDDGDVVSSDDDDDDVVDLIKESMPPSELHSLHLSDDDLEDAAADDDDIDSDDETDLPSVLPLRIVKSPQAPGSPSATTGADTVEEVNIITLDKIDEQLTDPTIVTSSD</sequence>
<feature type="region of interest" description="Disordered" evidence="3">
    <location>
        <begin position="68"/>
        <end position="164"/>
    </location>
</feature>
<accession>A0AAD6IW60</accession>
<feature type="region of interest" description="Disordered" evidence="3">
    <location>
        <begin position="991"/>
        <end position="1061"/>
    </location>
</feature>
<dbReference type="GO" id="GO:0005634">
    <property type="term" value="C:nucleus"/>
    <property type="evidence" value="ECO:0007669"/>
    <property type="project" value="TreeGrafter"/>
</dbReference>
<dbReference type="InterPro" id="IPR007587">
    <property type="entry name" value="SAPS"/>
</dbReference>
<evidence type="ECO:0000256" key="3">
    <source>
        <dbReference type="SAM" id="MobiDB-lite"/>
    </source>
</evidence>
<dbReference type="GO" id="GO:0005829">
    <property type="term" value="C:cytosol"/>
    <property type="evidence" value="ECO:0007669"/>
    <property type="project" value="TreeGrafter"/>
</dbReference>
<keyword evidence="5" id="KW-1185">Reference proteome</keyword>
<feature type="compositionally biased region" description="Acidic residues" evidence="3">
    <location>
        <begin position="991"/>
        <end position="1001"/>
    </location>
</feature>
<proteinExistence type="inferred from homology"/>
<feature type="compositionally biased region" description="Basic and acidic residues" evidence="3">
    <location>
        <begin position="958"/>
        <end position="969"/>
    </location>
</feature>
<protein>
    <recommendedName>
        <fullName evidence="6">SIT4 phosphatase-associated protein</fullName>
    </recommendedName>
</protein>
<organism evidence="4 5">
    <name type="scientific">Drechslerella dactyloides</name>
    <name type="common">Nematode-trapping fungus</name>
    <name type="synonym">Arthrobotrys dactyloides</name>
    <dbReference type="NCBI Taxonomy" id="74499"/>
    <lineage>
        <taxon>Eukaryota</taxon>
        <taxon>Fungi</taxon>
        <taxon>Dikarya</taxon>
        <taxon>Ascomycota</taxon>
        <taxon>Pezizomycotina</taxon>
        <taxon>Orbiliomycetes</taxon>
        <taxon>Orbiliales</taxon>
        <taxon>Orbiliaceae</taxon>
        <taxon>Drechslerella</taxon>
    </lineage>
</organism>
<dbReference type="GO" id="GO:0019903">
    <property type="term" value="F:protein phosphatase binding"/>
    <property type="evidence" value="ECO:0007669"/>
    <property type="project" value="InterPro"/>
</dbReference>
<feature type="compositionally biased region" description="Basic and acidic residues" evidence="3">
    <location>
        <begin position="618"/>
        <end position="637"/>
    </location>
</feature>
<evidence type="ECO:0008006" key="6">
    <source>
        <dbReference type="Google" id="ProtNLM"/>
    </source>
</evidence>
<evidence type="ECO:0000256" key="2">
    <source>
        <dbReference type="ARBA" id="ARBA00023306"/>
    </source>
</evidence>
<feature type="region of interest" description="Disordered" evidence="3">
    <location>
        <begin position="540"/>
        <end position="571"/>
    </location>
</feature>